<evidence type="ECO:0000313" key="1">
    <source>
        <dbReference type="EMBL" id="SEU24434.1"/>
    </source>
</evidence>
<accession>A0A1I0KIE0</accession>
<organism evidence="1 2">
    <name type="scientific">Nonomuraea wenchangensis</name>
    <dbReference type="NCBI Taxonomy" id="568860"/>
    <lineage>
        <taxon>Bacteria</taxon>
        <taxon>Bacillati</taxon>
        <taxon>Actinomycetota</taxon>
        <taxon>Actinomycetes</taxon>
        <taxon>Streptosporangiales</taxon>
        <taxon>Streptosporangiaceae</taxon>
        <taxon>Nonomuraea</taxon>
    </lineage>
</organism>
<dbReference type="EMBL" id="FOHX01000008">
    <property type="protein sequence ID" value="SEU24434.1"/>
    <property type="molecule type" value="Genomic_DNA"/>
</dbReference>
<dbReference type="Proteomes" id="UP000199361">
    <property type="component" value="Unassembled WGS sequence"/>
</dbReference>
<dbReference type="AlphaFoldDB" id="A0A1I0KIE0"/>
<protein>
    <submittedName>
        <fullName evidence="1">Uncharacterized protein</fullName>
    </submittedName>
</protein>
<gene>
    <name evidence="1" type="ORF">SAMN05421811_10891</name>
</gene>
<name>A0A1I0KIE0_9ACTN</name>
<sequence length="95" mass="10419">MARLRLIKEIKVRTSDDCLGVCSYSNVVVVRPRPTARRGGARPTWLGFVLDDLVVDAIGHWAAQGGPGAAPVPEILTLYEIQPPRRPHPAGRRRA</sequence>
<reference evidence="1 2" key="1">
    <citation type="submission" date="2016-10" db="EMBL/GenBank/DDBJ databases">
        <authorList>
            <person name="de Groot N.N."/>
        </authorList>
    </citation>
    <scope>NUCLEOTIDE SEQUENCE [LARGE SCALE GENOMIC DNA]</scope>
    <source>
        <strain evidence="1 2">CGMCC 4.5598</strain>
    </source>
</reference>
<dbReference type="STRING" id="568860.SAMN05421811_10891"/>
<evidence type="ECO:0000313" key="2">
    <source>
        <dbReference type="Proteomes" id="UP000199361"/>
    </source>
</evidence>
<proteinExistence type="predicted"/>
<keyword evidence="2" id="KW-1185">Reference proteome</keyword>